<dbReference type="InterPro" id="IPR003593">
    <property type="entry name" value="AAA+_ATPase"/>
</dbReference>
<keyword evidence="4" id="KW-1185">Reference proteome</keyword>
<sequence>MSNDTLFGAGPALPPAYPERAAWGTAPKLRQWQAEALQKYFDMAPQDFLAVATPGAGKTTFALRVATELVGRGTVNRIVVVAPTDHLKRQWADAAARVGLAIDPNFKNSDGAHGRDFIGVAVTYAQVAMKPMLHRAKTEAARTLVILDEIHHGGDALSWGDGIREAFEPAARRLALTGTPFRSDTAAIPFVDYVEDKDGIRRSRADYTYGYGNALRDHVVRPVIFMAYSGQMRWRTSAGDEIAASLGEAAVTKDVTAQAWRTALNPQGQWIPAVLAAADKRLTEVRRSVPDAGGLVIATDHDDARAYAGQLKRITGESATVILSDDAGASQKIEEFSAGESRWMVAVRMVSEGVDVPRLAVGVYATSTATPLFFAQAIGRFVRARKRGETASVFLPSVPNLMALASQMEVERDHALDRPEKDTGEDYIPEEAMMEEANREEKASDSLTKGKYEALESQAAFDRVLFDGGEFGTGGEVGSEEELDFLGIPGLLDADQVGVLLRQRQQEQQSRKRGRAAAAPEPAVEVVDHRQLTELRNQLARNVSAWSARSGMPHGVVHAELRRVCGGPAVAQANEEQLSRRLKKLQDWFIGRK</sequence>
<comment type="caution">
    <text evidence="3">The sequence shown here is derived from an EMBL/GenBank/DDBJ whole genome shotgun (WGS) entry which is preliminary data.</text>
</comment>
<keyword evidence="3" id="KW-0347">Helicase</keyword>
<dbReference type="PANTHER" id="PTHR47396:SF2">
    <property type="entry name" value="HELICASE ATP-BINDING DOMAIN-CONTAINING PROTEIN"/>
    <property type="match status" value="1"/>
</dbReference>
<gene>
    <name evidence="3" type="ORF">HGG74_08535</name>
</gene>
<organism evidence="3 4">
    <name type="scientific">Arthrobacter mobilis</name>
    <dbReference type="NCBI Taxonomy" id="2724944"/>
    <lineage>
        <taxon>Bacteria</taxon>
        <taxon>Bacillati</taxon>
        <taxon>Actinomycetota</taxon>
        <taxon>Actinomycetes</taxon>
        <taxon>Micrococcales</taxon>
        <taxon>Micrococcaceae</taxon>
        <taxon>Arthrobacter</taxon>
    </lineage>
</organism>
<keyword evidence="3" id="KW-0067">ATP-binding</keyword>
<dbReference type="InterPro" id="IPR006935">
    <property type="entry name" value="Helicase/UvrB_N"/>
</dbReference>
<dbReference type="Proteomes" id="UP000544090">
    <property type="component" value="Unassembled WGS sequence"/>
</dbReference>
<evidence type="ECO:0000313" key="3">
    <source>
        <dbReference type="EMBL" id="NKX54584.1"/>
    </source>
</evidence>
<name>A0A7X6HE40_9MICC</name>
<reference evidence="3 4" key="1">
    <citation type="submission" date="2020-04" db="EMBL/GenBank/DDBJ databases">
        <title>Arthrobacter sp. nov.</title>
        <authorList>
            <person name="Liu S."/>
        </authorList>
    </citation>
    <scope>NUCLEOTIDE SEQUENCE [LARGE SCALE GENOMIC DNA]</scope>
    <source>
        <strain evidence="3 4">E918</strain>
    </source>
</reference>
<keyword evidence="3" id="KW-0547">Nucleotide-binding</keyword>
<dbReference type="AlphaFoldDB" id="A0A7X6HE40"/>
<dbReference type="Pfam" id="PF04851">
    <property type="entry name" value="ResIII"/>
    <property type="match status" value="1"/>
</dbReference>
<dbReference type="GO" id="GO:0003677">
    <property type="term" value="F:DNA binding"/>
    <property type="evidence" value="ECO:0007669"/>
    <property type="project" value="InterPro"/>
</dbReference>
<dbReference type="SUPFAM" id="SSF52540">
    <property type="entry name" value="P-loop containing nucleoside triphosphate hydrolases"/>
    <property type="match status" value="1"/>
</dbReference>
<dbReference type="InterPro" id="IPR027417">
    <property type="entry name" value="P-loop_NTPase"/>
</dbReference>
<dbReference type="SMART" id="SM00487">
    <property type="entry name" value="DEXDc"/>
    <property type="match status" value="1"/>
</dbReference>
<accession>A0A7X6HE40</accession>
<dbReference type="InterPro" id="IPR014001">
    <property type="entry name" value="Helicase_ATP-bd"/>
</dbReference>
<dbReference type="PANTHER" id="PTHR47396">
    <property type="entry name" value="TYPE I RESTRICTION ENZYME ECOKI R PROTEIN"/>
    <property type="match status" value="1"/>
</dbReference>
<dbReference type="GO" id="GO:0016787">
    <property type="term" value="F:hydrolase activity"/>
    <property type="evidence" value="ECO:0007669"/>
    <property type="project" value="InterPro"/>
</dbReference>
<feature type="domain" description="Helicase ATP-binding" evidence="2">
    <location>
        <begin position="39"/>
        <end position="198"/>
    </location>
</feature>
<feature type="region of interest" description="Disordered" evidence="1">
    <location>
        <begin position="504"/>
        <end position="524"/>
    </location>
</feature>
<dbReference type="SMART" id="SM00382">
    <property type="entry name" value="AAA"/>
    <property type="match status" value="1"/>
</dbReference>
<evidence type="ECO:0000259" key="2">
    <source>
        <dbReference type="PROSITE" id="PS51192"/>
    </source>
</evidence>
<dbReference type="RefSeq" id="WP_168485926.1">
    <property type="nucleotide sequence ID" value="NZ_JAAZSQ010000006.1"/>
</dbReference>
<dbReference type="GO" id="GO:0004386">
    <property type="term" value="F:helicase activity"/>
    <property type="evidence" value="ECO:0007669"/>
    <property type="project" value="UniProtKB-KW"/>
</dbReference>
<protein>
    <submittedName>
        <fullName evidence="3">DEAD/DEAH box helicase</fullName>
    </submittedName>
</protein>
<dbReference type="GO" id="GO:0005829">
    <property type="term" value="C:cytosol"/>
    <property type="evidence" value="ECO:0007669"/>
    <property type="project" value="TreeGrafter"/>
</dbReference>
<dbReference type="PROSITE" id="PS51192">
    <property type="entry name" value="HELICASE_ATP_BIND_1"/>
    <property type="match status" value="1"/>
</dbReference>
<evidence type="ECO:0000313" key="4">
    <source>
        <dbReference type="Proteomes" id="UP000544090"/>
    </source>
</evidence>
<dbReference type="EMBL" id="JAAZSQ010000006">
    <property type="protein sequence ID" value="NKX54584.1"/>
    <property type="molecule type" value="Genomic_DNA"/>
</dbReference>
<proteinExistence type="predicted"/>
<dbReference type="Gene3D" id="3.40.50.300">
    <property type="entry name" value="P-loop containing nucleotide triphosphate hydrolases"/>
    <property type="match status" value="2"/>
</dbReference>
<evidence type="ECO:0000256" key="1">
    <source>
        <dbReference type="SAM" id="MobiDB-lite"/>
    </source>
</evidence>
<dbReference type="GO" id="GO:0005524">
    <property type="term" value="F:ATP binding"/>
    <property type="evidence" value="ECO:0007669"/>
    <property type="project" value="InterPro"/>
</dbReference>
<dbReference type="InterPro" id="IPR050742">
    <property type="entry name" value="Helicase_Restrict-Modif_Enz"/>
</dbReference>
<keyword evidence="3" id="KW-0378">Hydrolase</keyword>